<dbReference type="GeneID" id="54992199"/>
<dbReference type="Proteomes" id="UP000246975">
    <property type="component" value="Segment"/>
</dbReference>
<reference evidence="1 2" key="1">
    <citation type="submission" date="2018-03" db="EMBL/GenBank/DDBJ databases">
        <authorList>
            <person name="Garlena R.A."/>
            <person name="Russell D.A."/>
            <person name="Pope W.H."/>
            <person name="Jacobs-Sera D."/>
            <person name="Hatfull G.F."/>
        </authorList>
    </citation>
    <scope>NUCLEOTIDE SEQUENCE [LARGE SCALE GENOMIC DNA]</scope>
</reference>
<organism evidence="1 2">
    <name type="scientific">Gordonia phage Jace</name>
    <dbReference type="NCBI Taxonomy" id="2182360"/>
    <lineage>
        <taxon>Viruses</taxon>
        <taxon>Duplodnaviria</taxon>
        <taxon>Heunggongvirae</taxon>
        <taxon>Uroviricota</taxon>
        <taxon>Caudoviricetes</taxon>
        <taxon>Jacevirus</taxon>
        <taxon>Jacevirus jace</taxon>
    </lineage>
</organism>
<dbReference type="EMBL" id="MH153804">
    <property type="protein sequence ID" value="AWN03655.1"/>
    <property type="molecule type" value="Genomic_DNA"/>
</dbReference>
<evidence type="ECO:0000313" key="1">
    <source>
        <dbReference type="EMBL" id="AWN03655.1"/>
    </source>
</evidence>
<evidence type="ECO:0000313" key="2">
    <source>
        <dbReference type="Proteomes" id="UP000246975"/>
    </source>
</evidence>
<accession>A0A2U8UJ02</accession>
<proteinExistence type="predicted"/>
<dbReference type="RefSeq" id="YP_009801681.1">
    <property type="nucleotide sequence ID" value="NC_047974.1"/>
</dbReference>
<gene>
    <name evidence="1" type="primary">35</name>
    <name evidence="1" type="ORF">PBI_JACE_35</name>
</gene>
<name>A0A2U8UJ02_9CAUD</name>
<dbReference type="KEGG" id="vg:54992199"/>
<keyword evidence="2" id="KW-1185">Reference proteome</keyword>
<protein>
    <submittedName>
        <fullName evidence="1">Uncharacterized protein</fullName>
    </submittedName>
</protein>
<sequence>MGSGGRSVKSHKVRQHSHSNMPYWSTCMACGKRTYASAKMAKRAARQLHDTHRDAYPCESGSGWHIGQLPQAVLRGETTRSEWYGLSAA</sequence>